<organism evidence="1 2">
    <name type="scientific">Paraconiothyrium brasiliense</name>
    <dbReference type="NCBI Taxonomy" id="300254"/>
    <lineage>
        <taxon>Eukaryota</taxon>
        <taxon>Fungi</taxon>
        <taxon>Dikarya</taxon>
        <taxon>Ascomycota</taxon>
        <taxon>Pezizomycotina</taxon>
        <taxon>Dothideomycetes</taxon>
        <taxon>Pleosporomycetidae</taxon>
        <taxon>Pleosporales</taxon>
        <taxon>Massarineae</taxon>
        <taxon>Didymosphaeriaceae</taxon>
        <taxon>Paraconiothyrium</taxon>
    </lineage>
</organism>
<evidence type="ECO:0000313" key="2">
    <source>
        <dbReference type="Proteomes" id="UP001521785"/>
    </source>
</evidence>
<dbReference type="Proteomes" id="UP001521785">
    <property type="component" value="Unassembled WGS sequence"/>
</dbReference>
<protein>
    <submittedName>
        <fullName evidence="1">Uncharacterized protein</fullName>
    </submittedName>
</protein>
<dbReference type="EMBL" id="JAKJXO020000004">
    <property type="protein sequence ID" value="KAL1606149.1"/>
    <property type="molecule type" value="Genomic_DNA"/>
</dbReference>
<accession>A0ABR3RPT9</accession>
<keyword evidence="2" id="KW-1185">Reference proteome</keyword>
<comment type="caution">
    <text evidence="1">The sequence shown here is derived from an EMBL/GenBank/DDBJ whole genome shotgun (WGS) entry which is preliminary data.</text>
</comment>
<name>A0ABR3RPT9_9PLEO</name>
<sequence>MKISRYSAVAEMASTGRSFHDSIAEELGSFIESKSATFACGGLVPMDSFAGEAETTVTSSTSPFALCWDSPNASTRISKLVFPIDDANHDQQASLLKLVEDCQPASFGYKGEDVIDESYRKATKLDRTAFSTDFCPYELGIVDTIAQVLLPIAGADLGTHGVKAELYKLNYGIDAGINALYTHAALVITVPATSERQGLGHVEVTE</sequence>
<gene>
    <name evidence="1" type="ORF">SLS60_003550</name>
</gene>
<reference evidence="1 2" key="1">
    <citation type="submission" date="2024-02" db="EMBL/GenBank/DDBJ databases">
        <title>De novo assembly and annotation of 12 fungi associated with fruit tree decline syndrome in Ontario, Canada.</title>
        <authorList>
            <person name="Sulman M."/>
            <person name="Ellouze W."/>
            <person name="Ilyukhin E."/>
        </authorList>
    </citation>
    <scope>NUCLEOTIDE SEQUENCE [LARGE SCALE GENOMIC DNA]</scope>
    <source>
        <strain evidence="1 2">M42-189</strain>
    </source>
</reference>
<proteinExistence type="predicted"/>
<evidence type="ECO:0000313" key="1">
    <source>
        <dbReference type="EMBL" id="KAL1606149.1"/>
    </source>
</evidence>